<dbReference type="OrthoDB" id="3772792at2"/>
<keyword evidence="3 7" id="KW-0812">Transmembrane</keyword>
<keyword evidence="9" id="KW-1185">Reference proteome</keyword>
<dbReference type="InterPro" id="IPR017039">
    <property type="entry name" value="Virul_fac_BrkB"/>
</dbReference>
<dbReference type="EMBL" id="FNVU01000013">
    <property type="protein sequence ID" value="SEG82360.1"/>
    <property type="molecule type" value="Genomic_DNA"/>
</dbReference>
<protein>
    <submittedName>
        <fullName evidence="8">Membrane protein</fullName>
    </submittedName>
</protein>
<dbReference type="GO" id="GO:0005886">
    <property type="term" value="C:plasma membrane"/>
    <property type="evidence" value="ECO:0007669"/>
    <property type="project" value="UniProtKB-SubCell"/>
</dbReference>
<evidence type="ECO:0000256" key="3">
    <source>
        <dbReference type="ARBA" id="ARBA00022692"/>
    </source>
</evidence>
<feature type="transmembrane region" description="Helical" evidence="7">
    <location>
        <begin position="192"/>
        <end position="211"/>
    </location>
</feature>
<evidence type="ECO:0000313" key="9">
    <source>
        <dbReference type="Proteomes" id="UP000236754"/>
    </source>
</evidence>
<evidence type="ECO:0000256" key="2">
    <source>
        <dbReference type="ARBA" id="ARBA00022475"/>
    </source>
</evidence>
<keyword evidence="4 7" id="KW-1133">Transmembrane helix</keyword>
<feature type="region of interest" description="Disordered" evidence="6">
    <location>
        <begin position="1"/>
        <end position="20"/>
    </location>
</feature>
<accession>A0A1H6DAS8</accession>
<feature type="transmembrane region" description="Helical" evidence="7">
    <location>
        <begin position="169"/>
        <end position="186"/>
    </location>
</feature>
<dbReference type="RefSeq" id="WP_103888632.1">
    <property type="nucleotide sequence ID" value="NZ_FNVU01000013.1"/>
</dbReference>
<organism evidence="8 9">
    <name type="scientific">Actinacidiphila yanglinensis</name>
    <dbReference type="NCBI Taxonomy" id="310779"/>
    <lineage>
        <taxon>Bacteria</taxon>
        <taxon>Bacillati</taxon>
        <taxon>Actinomycetota</taxon>
        <taxon>Actinomycetes</taxon>
        <taxon>Kitasatosporales</taxon>
        <taxon>Streptomycetaceae</taxon>
        <taxon>Actinacidiphila</taxon>
    </lineage>
</organism>
<sequence>MATVAPPPGRPDRRGARSRRRRGRWATWRIRAIAVRRTAERRFPVLTELTARLLSVNLLDAATRLAAQIFLTAVPFMFVAATIAPDSVRTHILDSAHDLFGLNGSAQDQLQRLYDTHGADTETDRQTVGAIGAVVALLAATSTSRAMARVCERAWLLPRSSARVAAWRWFTWIVAWVAVLALQGPLREGLGAGPWLGVPLIFLADLAVWWWSQHLLLGARVPWLPLLPGAVLTSAAMTALSVTARIYLPLALNRSLATYGPLGSVFTLLSWLIAICVCLTFTITAGAVLATEPPLAQHLQWGTGARAAAAHAHGTGARGRRHPRTQGGPRRPRGRAR</sequence>
<evidence type="ECO:0000256" key="1">
    <source>
        <dbReference type="ARBA" id="ARBA00004651"/>
    </source>
</evidence>
<feature type="region of interest" description="Disordered" evidence="6">
    <location>
        <begin position="310"/>
        <end position="337"/>
    </location>
</feature>
<feature type="compositionally biased region" description="Basic residues" evidence="6">
    <location>
        <begin position="318"/>
        <end position="337"/>
    </location>
</feature>
<keyword evidence="5 7" id="KW-0472">Membrane</keyword>
<dbReference type="AlphaFoldDB" id="A0A1H6DAS8"/>
<evidence type="ECO:0000313" key="8">
    <source>
        <dbReference type="EMBL" id="SEG82360.1"/>
    </source>
</evidence>
<feature type="transmembrane region" description="Helical" evidence="7">
    <location>
        <begin position="223"/>
        <end position="248"/>
    </location>
</feature>
<name>A0A1H6DAS8_9ACTN</name>
<evidence type="ECO:0000256" key="6">
    <source>
        <dbReference type="SAM" id="MobiDB-lite"/>
    </source>
</evidence>
<comment type="subcellular location">
    <subcellularLocation>
        <location evidence="1">Cell membrane</location>
        <topology evidence="1">Multi-pass membrane protein</topology>
    </subcellularLocation>
</comment>
<reference evidence="8 9" key="1">
    <citation type="submission" date="2016-10" db="EMBL/GenBank/DDBJ databases">
        <authorList>
            <person name="de Groot N.N."/>
        </authorList>
    </citation>
    <scope>NUCLEOTIDE SEQUENCE [LARGE SCALE GENOMIC DNA]</scope>
    <source>
        <strain evidence="8 9">CGMCC 4.2023</strain>
    </source>
</reference>
<evidence type="ECO:0000256" key="7">
    <source>
        <dbReference type="SAM" id="Phobius"/>
    </source>
</evidence>
<feature type="transmembrane region" description="Helical" evidence="7">
    <location>
        <begin position="268"/>
        <end position="290"/>
    </location>
</feature>
<proteinExistence type="predicted"/>
<evidence type="ECO:0000256" key="4">
    <source>
        <dbReference type="ARBA" id="ARBA00022989"/>
    </source>
</evidence>
<keyword evidence="2" id="KW-1003">Cell membrane</keyword>
<dbReference type="Pfam" id="PF03631">
    <property type="entry name" value="Virul_fac_BrkB"/>
    <property type="match status" value="1"/>
</dbReference>
<evidence type="ECO:0000256" key="5">
    <source>
        <dbReference type="ARBA" id="ARBA00023136"/>
    </source>
</evidence>
<gene>
    <name evidence="8" type="ORF">SAMN05216223_113136</name>
</gene>
<dbReference type="Proteomes" id="UP000236754">
    <property type="component" value="Unassembled WGS sequence"/>
</dbReference>